<keyword evidence="2 5" id="KW-1005">Bacterial flagellum biogenesis</keyword>
<dbReference type="GO" id="GO:0044780">
    <property type="term" value="P:bacterial-type flagellum assembly"/>
    <property type="evidence" value="ECO:0007669"/>
    <property type="project" value="UniProtKB-UniRule"/>
</dbReference>
<dbReference type="EMBL" id="CP020867">
    <property type="protein sequence ID" value="ARJ57256.1"/>
    <property type="molecule type" value="Genomic_DNA"/>
</dbReference>
<evidence type="ECO:0000256" key="2">
    <source>
        <dbReference type="ARBA" id="ARBA00022795"/>
    </source>
</evidence>
<dbReference type="KEGG" id="ccun:CCUN_1677"/>
<dbReference type="SUPFAM" id="SSF141457">
    <property type="entry name" value="BH3618-like"/>
    <property type="match status" value="1"/>
</dbReference>
<evidence type="ECO:0000313" key="6">
    <source>
        <dbReference type="EMBL" id="ARJ57256.1"/>
    </source>
</evidence>
<dbReference type="PANTHER" id="PTHR39190:SF1">
    <property type="entry name" value="FLAGELLAR ASSEMBLY FACTOR FLIW"/>
    <property type="match status" value="1"/>
</dbReference>
<dbReference type="GO" id="GO:0005737">
    <property type="term" value="C:cytoplasm"/>
    <property type="evidence" value="ECO:0007669"/>
    <property type="project" value="UniProtKB-SubCell"/>
</dbReference>
<comment type="similarity">
    <text evidence="5">Belongs to the FliW family.</text>
</comment>
<dbReference type="STRING" id="1121267.CCUN_1677"/>
<dbReference type="eggNOG" id="COG1699">
    <property type="taxonomic scope" value="Bacteria"/>
</dbReference>
<keyword evidence="1 5" id="KW-0963">Cytoplasm</keyword>
<dbReference type="PANTHER" id="PTHR39190">
    <property type="entry name" value="FLAGELLAR ASSEMBLY FACTOR FLIW"/>
    <property type="match status" value="1"/>
</dbReference>
<keyword evidence="4 5" id="KW-0143">Chaperone</keyword>
<sequence>MSEEKITLEVKCPILGFEETKKMEFSTIDEVFLRLKSLDGKDFSFVLINPFLIRPDYDFDIPAYYQELLSLTPNSNYVVYNIVALAETIEESTVNFLAPIIINKDNNFMVQVILDTVNYPDFFQADKISKYMNKKDTDKK</sequence>
<accession>A0A1W6BYT1</accession>
<evidence type="ECO:0000256" key="1">
    <source>
        <dbReference type="ARBA" id="ARBA00022490"/>
    </source>
</evidence>
<gene>
    <name evidence="5 6" type="primary">fliW</name>
    <name evidence="6" type="ORF">CCUN_1677</name>
</gene>
<comment type="subunit">
    <text evidence="5">Interacts with translational regulator CsrA and flagellin(s).</text>
</comment>
<organism evidence="6 7">
    <name type="scientific">Campylobacter cuniculorum DSM 23162 = LMG 24588</name>
    <dbReference type="NCBI Taxonomy" id="1121267"/>
    <lineage>
        <taxon>Bacteria</taxon>
        <taxon>Pseudomonadati</taxon>
        <taxon>Campylobacterota</taxon>
        <taxon>Epsilonproteobacteria</taxon>
        <taxon>Campylobacterales</taxon>
        <taxon>Campylobacteraceae</taxon>
        <taxon>Campylobacter</taxon>
    </lineage>
</organism>
<comment type="subcellular location">
    <subcellularLocation>
        <location evidence="5">Cytoplasm</location>
    </subcellularLocation>
</comment>
<comment type="function">
    <text evidence="5">Acts as an anti-CsrA protein, binds CsrA and prevents it from repressing translation of its target genes, one of which is flagellin. Binds to flagellin and participates in the assembly of the flagellum.</text>
</comment>
<evidence type="ECO:0000256" key="3">
    <source>
        <dbReference type="ARBA" id="ARBA00022845"/>
    </source>
</evidence>
<dbReference type="HAMAP" id="MF_01185">
    <property type="entry name" value="FliW"/>
    <property type="match status" value="1"/>
</dbReference>
<keyword evidence="6" id="KW-0966">Cell projection</keyword>
<keyword evidence="3 5" id="KW-0810">Translation regulation</keyword>
<keyword evidence="6" id="KW-0282">Flagellum</keyword>
<reference evidence="6 7" key="1">
    <citation type="submission" date="2017-04" db="EMBL/GenBank/DDBJ databases">
        <title>Complete genome sequence of the Campylobacter cuniculorum type strain LMG24588.</title>
        <authorList>
            <person name="Miller W.G."/>
            <person name="Yee E."/>
            <person name="Revez J."/>
            <person name="Bono J.L."/>
            <person name="Rossi M."/>
        </authorList>
    </citation>
    <scope>NUCLEOTIDE SEQUENCE [LARGE SCALE GENOMIC DNA]</scope>
    <source>
        <strain evidence="6 7">LMG 24588</strain>
    </source>
</reference>
<evidence type="ECO:0000256" key="4">
    <source>
        <dbReference type="ARBA" id="ARBA00023186"/>
    </source>
</evidence>
<dbReference type="GO" id="GO:0006417">
    <property type="term" value="P:regulation of translation"/>
    <property type="evidence" value="ECO:0007669"/>
    <property type="project" value="UniProtKB-KW"/>
</dbReference>
<evidence type="ECO:0000313" key="7">
    <source>
        <dbReference type="Proteomes" id="UP000192902"/>
    </source>
</evidence>
<dbReference type="InterPro" id="IPR003775">
    <property type="entry name" value="Flagellar_assembly_factor_FliW"/>
</dbReference>
<dbReference type="InterPro" id="IPR024046">
    <property type="entry name" value="Flagellar_assmbl_FliW_dom_sf"/>
</dbReference>
<dbReference type="AlphaFoldDB" id="A0A1W6BYT1"/>
<keyword evidence="6" id="KW-0969">Cilium</keyword>
<evidence type="ECO:0000256" key="5">
    <source>
        <dbReference type="HAMAP-Rule" id="MF_01185"/>
    </source>
</evidence>
<dbReference type="Pfam" id="PF02623">
    <property type="entry name" value="FliW"/>
    <property type="match status" value="1"/>
</dbReference>
<protein>
    <recommendedName>
        <fullName evidence="5">Flagellar assembly factor FliW</fullName>
    </recommendedName>
</protein>
<proteinExistence type="inferred from homology"/>
<dbReference type="Gene3D" id="2.30.290.10">
    <property type="entry name" value="BH3618-like"/>
    <property type="match status" value="1"/>
</dbReference>
<dbReference type="Proteomes" id="UP000192902">
    <property type="component" value="Chromosome"/>
</dbReference>
<dbReference type="NCBIfam" id="NF009790">
    <property type="entry name" value="PRK13282.1"/>
    <property type="match status" value="1"/>
</dbReference>
<name>A0A1W6BYT1_9BACT</name>